<reference evidence="8" key="1">
    <citation type="submission" date="2019-07" db="EMBL/GenBank/DDBJ databases">
        <title>Hyphodiscus hymeniophilus genome sequencing and assembly.</title>
        <authorList>
            <person name="Kramer G."/>
            <person name="Nodwell J."/>
        </authorList>
    </citation>
    <scope>NUCLEOTIDE SEQUENCE</scope>
    <source>
        <strain evidence="8">ATCC 34498</strain>
    </source>
</reference>
<proteinExistence type="predicted"/>
<keyword evidence="9" id="KW-1185">Reference proteome</keyword>
<keyword evidence="1" id="KW-0479">Metal-binding</keyword>
<evidence type="ECO:0000256" key="3">
    <source>
        <dbReference type="ARBA" id="ARBA00023015"/>
    </source>
</evidence>
<dbReference type="InterPro" id="IPR021858">
    <property type="entry name" value="Fun_TF"/>
</dbReference>
<keyword evidence="3" id="KW-0805">Transcription regulation</keyword>
<evidence type="ECO:0000256" key="6">
    <source>
        <dbReference type="ARBA" id="ARBA00023242"/>
    </source>
</evidence>
<dbReference type="EMBL" id="VNKQ01000012">
    <property type="protein sequence ID" value="KAG0647490.1"/>
    <property type="molecule type" value="Genomic_DNA"/>
</dbReference>
<sequence>MAGTLQPAEQKLTDKLHKRRGAPKTRTGCFTCKCIKSGKECQGYFRPPKALNPKLVAKPSMAVMELGRTNLRPNRKAETVGKPAFARLDTPFKILVTPSSVLKFEDEFEERCFTTFRTETAAELGGVFGSPFWDSILLQACHQEPFTQKIVMAISAMSTSKKISRRIDSDLAYRSIVAQQIEFAYKKYQAALREIQVDLQKEGDSRKAIIACLLVCCFEILVGNTASAYAHAVSGQKLLEQWLIQHPYKKPHEIGMVSPAGHLIEDDIIYASFCFDAHIAGYLDPRPAHIHSKIRRESDETISQMPAEFRSIKEAYRYSRLIVKRVLHSCREIGELAGDGRISSTSDFHILDILEEGMSTMSLGSWEVHKASVDDTDTLVAQQQQYSCEIKRWRSAFSGIYQRTLLLGSKLQTTLEPQRRVLVRLRYKPTTIHMRKILSRPGCSS</sequence>
<dbReference type="GO" id="GO:0046872">
    <property type="term" value="F:metal ion binding"/>
    <property type="evidence" value="ECO:0007669"/>
    <property type="project" value="UniProtKB-KW"/>
</dbReference>
<protein>
    <recommendedName>
        <fullName evidence="10">Zn(2)-C6 fungal-type domain-containing protein</fullName>
    </recommendedName>
</protein>
<dbReference type="Pfam" id="PF11951">
    <property type="entry name" value="Fungal_trans_2"/>
    <property type="match status" value="1"/>
</dbReference>
<keyword evidence="5" id="KW-0804">Transcription</keyword>
<evidence type="ECO:0000313" key="8">
    <source>
        <dbReference type="EMBL" id="KAG0647490.1"/>
    </source>
</evidence>
<keyword evidence="2" id="KW-0862">Zinc</keyword>
<gene>
    <name evidence="8" type="ORF">D0Z07_6747</name>
</gene>
<keyword evidence="6" id="KW-0539">Nucleus</keyword>
<name>A0A9P7AVP9_9HELO</name>
<evidence type="ECO:0000256" key="5">
    <source>
        <dbReference type="ARBA" id="ARBA00023163"/>
    </source>
</evidence>
<feature type="region of interest" description="Disordered" evidence="7">
    <location>
        <begin position="1"/>
        <end position="25"/>
    </location>
</feature>
<evidence type="ECO:0000313" key="9">
    <source>
        <dbReference type="Proteomes" id="UP000785200"/>
    </source>
</evidence>
<dbReference type="Proteomes" id="UP000785200">
    <property type="component" value="Unassembled WGS sequence"/>
</dbReference>
<evidence type="ECO:0000256" key="2">
    <source>
        <dbReference type="ARBA" id="ARBA00022833"/>
    </source>
</evidence>
<dbReference type="GO" id="GO:0003677">
    <property type="term" value="F:DNA binding"/>
    <property type="evidence" value="ECO:0007669"/>
    <property type="project" value="UniProtKB-KW"/>
</dbReference>
<keyword evidence="4" id="KW-0238">DNA-binding</keyword>
<dbReference type="PANTHER" id="PTHR36206">
    <property type="entry name" value="ASPERCRYPTIN BIOSYNTHESIS CLUSTER-SPECIFIC TRANSCRIPTION REGULATOR ATNN-RELATED"/>
    <property type="match status" value="1"/>
</dbReference>
<evidence type="ECO:0000256" key="4">
    <source>
        <dbReference type="ARBA" id="ARBA00023125"/>
    </source>
</evidence>
<evidence type="ECO:0008006" key="10">
    <source>
        <dbReference type="Google" id="ProtNLM"/>
    </source>
</evidence>
<comment type="caution">
    <text evidence="8">The sequence shown here is derived from an EMBL/GenBank/DDBJ whole genome shotgun (WGS) entry which is preliminary data.</text>
</comment>
<organism evidence="8 9">
    <name type="scientific">Hyphodiscus hymeniophilus</name>
    <dbReference type="NCBI Taxonomy" id="353542"/>
    <lineage>
        <taxon>Eukaryota</taxon>
        <taxon>Fungi</taxon>
        <taxon>Dikarya</taxon>
        <taxon>Ascomycota</taxon>
        <taxon>Pezizomycotina</taxon>
        <taxon>Leotiomycetes</taxon>
        <taxon>Helotiales</taxon>
        <taxon>Hyphodiscaceae</taxon>
        <taxon>Hyphodiscus</taxon>
    </lineage>
</organism>
<evidence type="ECO:0000256" key="1">
    <source>
        <dbReference type="ARBA" id="ARBA00022723"/>
    </source>
</evidence>
<evidence type="ECO:0000256" key="7">
    <source>
        <dbReference type="SAM" id="MobiDB-lite"/>
    </source>
</evidence>
<dbReference type="PANTHER" id="PTHR36206:SF4">
    <property type="entry name" value="HYPOTHETICAL CONSERVED PROTEIN (EUROFUNG)-RELATED"/>
    <property type="match status" value="1"/>
</dbReference>
<dbReference type="InterPro" id="IPR052360">
    <property type="entry name" value="Transcr_Regulatory_Proteins"/>
</dbReference>
<accession>A0A9P7AVP9</accession>
<dbReference type="OrthoDB" id="3172332at2759"/>
<dbReference type="AlphaFoldDB" id="A0A9P7AVP9"/>